<dbReference type="InterPro" id="IPR014013">
    <property type="entry name" value="Helic_SF1/SF2_ATP-bd_DinG/Rad3"/>
</dbReference>
<gene>
    <name evidence="5" type="ORF">GSUB_17240</name>
</gene>
<dbReference type="SUPFAM" id="SSF52540">
    <property type="entry name" value="P-loop containing nucleoside triphosphate hydrolases"/>
    <property type="match status" value="1"/>
</dbReference>
<dbReference type="Gene3D" id="3.40.50.300">
    <property type="entry name" value="P-loop containing nucleotide triphosphate hydrolases"/>
    <property type="match status" value="2"/>
</dbReference>
<keyword evidence="3" id="KW-0067">ATP-binding</keyword>
<feature type="domain" description="Helicase ATP-binding" evidence="4">
    <location>
        <begin position="1"/>
        <end position="279"/>
    </location>
</feature>
<accession>A0A0B5FVP4</accession>
<dbReference type="GO" id="GO:0004386">
    <property type="term" value="F:helicase activity"/>
    <property type="evidence" value="ECO:0007669"/>
    <property type="project" value="InterPro"/>
</dbReference>
<evidence type="ECO:0000256" key="3">
    <source>
        <dbReference type="ARBA" id="ARBA00022840"/>
    </source>
</evidence>
<dbReference type="InterPro" id="IPR027417">
    <property type="entry name" value="P-loop_NTPase"/>
</dbReference>
<keyword evidence="6" id="KW-1185">Reference proteome</keyword>
<evidence type="ECO:0000256" key="1">
    <source>
        <dbReference type="ARBA" id="ARBA00022741"/>
    </source>
</evidence>
<dbReference type="AlphaFoldDB" id="A0A0B5FVP4"/>
<dbReference type="NCBIfam" id="TIGR03117">
    <property type="entry name" value="cas_csf4"/>
    <property type="match status" value="1"/>
</dbReference>
<dbReference type="Pfam" id="PF13307">
    <property type="entry name" value="Helicase_C_2"/>
    <property type="match status" value="1"/>
</dbReference>
<dbReference type="GO" id="GO:0006139">
    <property type="term" value="P:nucleobase-containing compound metabolic process"/>
    <property type="evidence" value="ECO:0007669"/>
    <property type="project" value="InterPro"/>
</dbReference>
<dbReference type="PROSITE" id="PS51193">
    <property type="entry name" value="HELICASE_ATP_BIND_2"/>
    <property type="match status" value="1"/>
</dbReference>
<evidence type="ECO:0000313" key="6">
    <source>
        <dbReference type="Proteomes" id="UP000035036"/>
    </source>
</evidence>
<protein>
    <recommendedName>
        <fullName evidence="4">Helicase ATP-binding domain-containing protein</fullName>
    </recommendedName>
</protein>
<dbReference type="KEGG" id="gsb:GSUB_17240"/>
<keyword evidence="1" id="KW-0547">Nucleotide-binding</keyword>
<dbReference type="GO" id="GO:0016818">
    <property type="term" value="F:hydrolase activity, acting on acid anhydrides, in phosphorus-containing anhydrides"/>
    <property type="evidence" value="ECO:0007669"/>
    <property type="project" value="InterPro"/>
</dbReference>
<dbReference type="GO" id="GO:0003676">
    <property type="term" value="F:nucleic acid binding"/>
    <property type="evidence" value="ECO:0007669"/>
    <property type="project" value="InterPro"/>
</dbReference>
<name>A0A0B5FVP4_9BACT</name>
<evidence type="ECO:0000256" key="2">
    <source>
        <dbReference type="ARBA" id="ARBA00022801"/>
    </source>
</evidence>
<reference evidence="5 6" key="1">
    <citation type="journal article" date="2015" name="Genome Announc.">
        <title>Genomes of Geoalkalibacter ferrihydriticus Z-0531T and Geoalkalibacter subterraneus Red1T, Two Haloalkaliphilic Metal-Reducing Deltaproteobacteria.</title>
        <authorList>
            <person name="Badalamenti J.P."/>
            <person name="Krajmalnik-Brown R."/>
            <person name="Torres C.I."/>
            <person name="Bond D.R."/>
        </authorList>
    </citation>
    <scope>NUCLEOTIDE SEQUENCE [LARGE SCALE GENOMIC DNA]</scope>
    <source>
        <strain evidence="5 6">Red1</strain>
        <plasmid evidence="6">Plasmid pGSUB1</plasmid>
    </source>
</reference>
<dbReference type="InterPro" id="IPR017548">
    <property type="entry name" value="CRISPR-assoc_helicase_Csf4"/>
</dbReference>
<dbReference type="HOGENOM" id="CLU_382114_0_0_7"/>
<dbReference type="SMART" id="SM00491">
    <property type="entry name" value="HELICc2"/>
    <property type="match status" value="1"/>
</dbReference>
<geneLocation type="plasmid" evidence="5 6">
    <name>pGSUB1</name>
</geneLocation>
<keyword evidence="2" id="KW-0378">Hydrolase</keyword>
<evidence type="ECO:0000259" key="4">
    <source>
        <dbReference type="PROSITE" id="PS51193"/>
    </source>
</evidence>
<organism evidence="5 6">
    <name type="scientific">Geoalkalibacter subterraneus</name>
    <dbReference type="NCBI Taxonomy" id="483547"/>
    <lineage>
        <taxon>Bacteria</taxon>
        <taxon>Pseudomonadati</taxon>
        <taxon>Thermodesulfobacteriota</taxon>
        <taxon>Desulfuromonadia</taxon>
        <taxon>Desulfuromonadales</taxon>
        <taxon>Geoalkalibacteraceae</taxon>
        <taxon>Geoalkalibacter</taxon>
    </lineage>
</organism>
<dbReference type="InterPro" id="IPR006555">
    <property type="entry name" value="ATP-dep_Helicase_C"/>
</dbReference>
<sequence>MGKSRAMVQAALDLLDQHDQPVVISCPSISGLQQMLGELYALESKSRHRVAVALGRANFFEPSRVIDYLEKEMSEQESAPILQWIKDGARSTNQQDGGPLSRLYPQIGFLLEDLVHRLPEGFSIPDAALSQYDEESEAEEMYQQMRASLLDAKLIFCSHIMLACDQRLRKNREASAEILPEYAYLMLDEAHLFESAIASMESRCFSPFSLKSLLLREQVGSKANRCRAVGLCDEIIARAKRVKKTNFFIYFNEWNKKDFVVPSEVDLFLKDLSKMAQALDAILKGRKNKGASKELLDYKYVLSALISKKNNLSINISPVRRYPTFCCGPFTLNHVLSPIWQQPSLRGAAIVSATLFLPGAGADHIIKTLALPKDRLDIHPPIIPSWVTDPVVLHRPRNPMPWLPPQENEFDENRADDFETAHHLWCARLAAQTLLIAQDARSATLVLTTSYETAEEIGSKLSSLGDRLIVQKQNEPFANTRRTFEKLTAAGKKPVWVATGQAWTGLDLGDALSDLVITRIPFAGRGSRVGAGRGASKFDAAFTLRQGIGRLVRKEGCQTKNLWVFDGRIWLPQKQKFYKMFKDIFEVYDKREKS</sequence>
<dbReference type="EMBL" id="CP010312">
    <property type="protein sequence ID" value="AJF08230.1"/>
    <property type="molecule type" value="Genomic_DNA"/>
</dbReference>
<evidence type="ECO:0000313" key="5">
    <source>
        <dbReference type="EMBL" id="AJF08230.1"/>
    </source>
</evidence>
<keyword evidence="5" id="KW-0614">Plasmid</keyword>
<proteinExistence type="predicted"/>
<dbReference type="GO" id="GO:0005524">
    <property type="term" value="F:ATP binding"/>
    <property type="evidence" value="ECO:0007669"/>
    <property type="project" value="UniProtKB-KW"/>
</dbReference>
<dbReference type="Proteomes" id="UP000035036">
    <property type="component" value="Plasmid pGSUB1"/>
</dbReference>